<sequence length="351" mass="37225">MPATERRPTLTAVAERAGVSVATASKVLNRHADVAPGTRVRVEAAVAELGYRTPGTRRVEVRRTVELLVDKLDSPYAMEVLRGVTLAAEDVDVDVTVSRLRRGGGDRPEPPSTWTRRLVAARRTGAVVVTAQVTATTYESIARARLPVVVVDPLHLTTPALVSVGSTNWTGGRSATEHLLALGHTRIAVIGGPEASMSAVARVDGFRSACQRAGVPVDPALVRHVAFDHDAARAAAEALLRLDDPPTAVLASNDVQALGVLEAARRLGLAVPRDLSVVGYDDTYVAAWTNPPLTSVHQPLQDIGRVALRTVLALAEGRAPDAHHIELATSLVVRDSTAPPPPRPARPEGHR</sequence>
<dbReference type="GO" id="GO:0000976">
    <property type="term" value="F:transcription cis-regulatory region binding"/>
    <property type="evidence" value="ECO:0007669"/>
    <property type="project" value="TreeGrafter"/>
</dbReference>
<evidence type="ECO:0000256" key="3">
    <source>
        <dbReference type="ARBA" id="ARBA00023163"/>
    </source>
</evidence>
<dbReference type="EMBL" id="CP039291">
    <property type="protein sequence ID" value="QCB94865.1"/>
    <property type="molecule type" value="Genomic_DNA"/>
</dbReference>
<keyword evidence="1" id="KW-0805">Transcription regulation</keyword>
<dbReference type="Pfam" id="PF13377">
    <property type="entry name" value="Peripla_BP_3"/>
    <property type="match status" value="1"/>
</dbReference>
<keyword evidence="3" id="KW-0804">Transcription</keyword>
<dbReference type="RefSeq" id="WP_135973266.1">
    <property type="nucleotide sequence ID" value="NZ_CP039291.1"/>
</dbReference>
<evidence type="ECO:0000256" key="1">
    <source>
        <dbReference type="ARBA" id="ARBA00023015"/>
    </source>
</evidence>
<dbReference type="SUPFAM" id="SSF47413">
    <property type="entry name" value="lambda repressor-like DNA-binding domains"/>
    <property type="match status" value="1"/>
</dbReference>
<protein>
    <submittedName>
        <fullName evidence="5">LacI family DNA-binding transcriptional regulator</fullName>
    </submittedName>
</protein>
<dbReference type="Gene3D" id="1.10.260.40">
    <property type="entry name" value="lambda repressor-like DNA-binding domains"/>
    <property type="match status" value="1"/>
</dbReference>
<organism evidence="5 6">
    <name type="scientific">Cellulomonas shaoxiangyii</name>
    <dbReference type="NCBI Taxonomy" id="2566013"/>
    <lineage>
        <taxon>Bacteria</taxon>
        <taxon>Bacillati</taxon>
        <taxon>Actinomycetota</taxon>
        <taxon>Actinomycetes</taxon>
        <taxon>Micrococcales</taxon>
        <taxon>Cellulomonadaceae</taxon>
        <taxon>Cellulomonas</taxon>
    </lineage>
</organism>
<evidence type="ECO:0000313" key="6">
    <source>
        <dbReference type="Proteomes" id="UP000296469"/>
    </source>
</evidence>
<evidence type="ECO:0000256" key="2">
    <source>
        <dbReference type="ARBA" id="ARBA00023125"/>
    </source>
</evidence>
<dbReference type="OrthoDB" id="3227375at2"/>
<evidence type="ECO:0000313" key="5">
    <source>
        <dbReference type="EMBL" id="QCB94865.1"/>
    </source>
</evidence>
<dbReference type="SMART" id="SM00354">
    <property type="entry name" value="HTH_LACI"/>
    <property type="match status" value="1"/>
</dbReference>
<feature type="domain" description="HTH lacI-type" evidence="4">
    <location>
        <begin position="8"/>
        <end position="63"/>
    </location>
</feature>
<dbReference type="GO" id="GO:0003700">
    <property type="term" value="F:DNA-binding transcription factor activity"/>
    <property type="evidence" value="ECO:0007669"/>
    <property type="project" value="TreeGrafter"/>
</dbReference>
<dbReference type="PANTHER" id="PTHR30146:SF153">
    <property type="entry name" value="LACTOSE OPERON REPRESSOR"/>
    <property type="match status" value="1"/>
</dbReference>
<gene>
    <name evidence="5" type="ORF">E5225_16160</name>
</gene>
<dbReference type="SUPFAM" id="SSF53822">
    <property type="entry name" value="Periplasmic binding protein-like I"/>
    <property type="match status" value="1"/>
</dbReference>
<dbReference type="PROSITE" id="PS50932">
    <property type="entry name" value="HTH_LACI_2"/>
    <property type="match status" value="1"/>
</dbReference>
<accession>A0A4V1CN15</accession>
<keyword evidence="2 5" id="KW-0238">DNA-binding</keyword>
<dbReference type="CDD" id="cd01392">
    <property type="entry name" value="HTH_LacI"/>
    <property type="match status" value="1"/>
</dbReference>
<dbReference type="InterPro" id="IPR028082">
    <property type="entry name" value="Peripla_BP_I"/>
</dbReference>
<evidence type="ECO:0000259" key="4">
    <source>
        <dbReference type="PROSITE" id="PS50932"/>
    </source>
</evidence>
<dbReference type="InterPro" id="IPR000843">
    <property type="entry name" value="HTH_LacI"/>
</dbReference>
<dbReference type="PANTHER" id="PTHR30146">
    <property type="entry name" value="LACI-RELATED TRANSCRIPTIONAL REPRESSOR"/>
    <property type="match status" value="1"/>
</dbReference>
<dbReference type="InterPro" id="IPR010982">
    <property type="entry name" value="Lambda_DNA-bd_dom_sf"/>
</dbReference>
<proteinExistence type="predicted"/>
<dbReference type="InterPro" id="IPR046335">
    <property type="entry name" value="LacI/GalR-like_sensor"/>
</dbReference>
<dbReference type="Gene3D" id="3.40.50.2300">
    <property type="match status" value="2"/>
</dbReference>
<reference evidence="5 6" key="1">
    <citation type="submission" date="2019-04" db="EMBL/GenBank/DDBJ databases">
        <title>Isolation and identification of Cellulomonas shaoxiangyii sp. Nov. isolated from feces of the Tibetan antelopes (Pantholops hodgsonii) in the Qinghai-Tibet plateau of China.</title>
        <authorList>
            <person name="Tian Z."/>
        </authorList>
    </citation>
    <scope>NUCLEOTIDE SEQUENCE [LARGE SCALE GENOMIC DNA]</scope>
    <source>
        <strain evidence="5 6">Z28</strain>
    </source>
</reference>
<dbReference type="Proteomes" id="UP000296469">
    <property type="component" value="Chromosome"/>
</dbReference>
<dbReference type="AlphaFoldDB" id="A0A4V1CN15"/>
<name>A0A4V1CN15_9CELL</name>
<dbReference type="KEGG" id="celz:E5225_16160"/>
<dbReference type="Pfam" id="PF00356">
    <property type="entry name" value="LacI"/>
    <property type="match status" value="1"/>
</dbReference>
<keyword evidence="6" id="KW-1185">Reference proteome</keyword>